<evidence type="ECO:0000313" key="1">
    <source>
        <dbReference type="EMBL" id="OGG85283.1"/>
    </source>
</evidence>
<dbReference type="AlphaFoldDB" id="A0A1F6FHF6"/>
<dbReference type="Proteomes" id="UP000177325">
    <property type="component" value="Unassembled WGS sequence"/>
</dbReference>
<name>A0A1F6FHF6_9BACT</name>
<comment type="caution">
    <text evidence="1">The sequence shown here is derived from an EMBL/GenBank/DDBJ whole genome shotgun (WGS) entry which is preliminary data.</text>
</comment>
<accession>A0A1F6FHF6</accession>
<protein>
    <recommendedName>
        <fullName evidence="3">DUF4332 domain-containing protein</fullName>
    </recommendedName>
</protein>
<sequence length="212" mass="24370">MNRADSIHESGELSLEFTKILTQAGITKFKALAKYTRFGLRTKIPKLKVRHLANLEWSLKIRGLDFVPDFSIRLDDFINQRKLFNLWKQGVYTYQELDRLPFEKFVEAMGGPQSRFFRNKSAAKQWVEKNKLSNKKRLGLPHLTQTTAELLYKGGIGSLNQLAKKPDLELAKILQPGFGTTKTALKLLTRARLVEIKYALYKDGIDRPCMPL</sequence>
<organism evidence="1 2">
    <name type="scientific">Candidatus Kaiserbacteria bacterium RIFCSPLOWO2_12_FULL_45_26</name>
    <dbReference type="NCBI Taxonomy" id="1798525"/>
    <lineage>
        <taxon>Bacteria</taxon>
        <taxon>Candidatus Kaiseribacteriota</taxon>
    </lineage>
</organism>
<evidence type="ECO:0000313" key="2">
    <source>
        <dbReference type="Proteomes" id="UP000177325"/>
    </source>
</evidence>
<dbReference type="EMBL" id="MFMM01000001">
    <property type="protein sequence ID" value="OGG85283.1"/>
    <property type="molecule type" value="Genomic_DNA"/>
</dbReference>
<reference evidence="1 2" key="1">
    <citation type="journal article" date="2016" name="Nat. Commun.">
        <title>Thousands of microbial genomes shed light on interconnected biogeochemical processes in an aquifer system.</title>
        <authorList>
            <person name="Anantharaman K."/>
            <person name="Brown C.T."/>
            <person name="Hug L.A."/>
            <person name="Sharon I."/>
            <person name="Castelle C.J."/>
            <person name="Probst A.J."/>
            <person name="Thomas B.C."/>
            <person name="Singh A."/>
            <person name="Wilkins M.J."/>
            <person name="Karaoz U."/>
            <person name="Brodie E.L."/>
            <person name="Williams K.H."/>
            <person name="Hubbard S.S."/>
            <person name="Banfield J.F."/>
        </authorList>
    </citation>
    <scope>NUCLEOTIDE SEQUENCE [LARGE SCALE GENOMIC DNA]</scope>
</reference>
<proteinExistence type="predicted"/>
<evidence type="ECO:0008006" key="3">
    <source>
        <dbReference type="Google" id="ProtNLM"/>
    </source>
</evidence>
<gene>
    <name evidence="1" type="ORF">A3G90_04490</name>
</gene>